<keyword evidence="2" id="KW-1185">Reference proteome</keyword>
<dbReference type="Pfam" id="PF15348">
    <property type="entry name" value="GEMIN8"/>
    <property type="match status" value="1"/>
</dbReference>
<organism evidence="1 2">
    <name type="scientific">Paramormyrops kingsleyae</name>
    <dbReference type="NCBI Taxonomy" id="1676925"/>
    <lineage>
        <taxon>Eukaryota</taxon>
        <taxon>Metazoa</taxon>
        <taxon>Chordata</taxon>
        <taxon>Craniata</taxon>
        <taxon>Vertebrata</taxon>
        <taxon>Euteleostomi</taxon>
        <taxon>Actinopterygii</taxon>
        <taxon>Neopterygii</taxon>
        <taxon>Teleostei</taxon>
        <taxon>Osteoglossocephala</taxon>
        <taxon>Osteoglossomorpha</taxon>
        <taxon>Osteoglossiformes</taxon>
        <taxon>Mormyridae</taxon>
        <taxon>Paramormyrops</taxon>
    </lineage>
</organism>
<protein>
    <submittedName>
        <fullName evidence="1">Gem (nuclear organelle) associated protein 8</fullName>
    </submittedName>
</protein>
<dbReference type="PANTHER" id="PTHR16238">
    <property type="entry name" value="GEM-ASSOCIATED PROTEIN 8"/>
    <property type="match status" value="1"/>
</dbReference>
<dbReference type="GeneTree" id="ENSGT00390000013608"/>
<dbReference type="STRING" id="1676925.ENSPKIP00000042045"/>
<dbReference type="AlphaFoldDB" id="A0A3B3THC2"/>
<name>A0A3B3THC2_9TELE</name>
<proteinExistence type="predicted"/>
<dbReference type="InterPro" id="IPR034754">
    <property type="entry name" value="GEMIN8"/>
</dbReference>
<dbReference type="GO" id="GO:0032797">
    <property type="term" value="C:SMN complex"/>
    <property type="evidence" value="ECO:0007669"/>
    <property type="project" value="InterPro"/>
</dbReference>
<evidence type="ECO:0000313" key="2">
    <source>
        <dbReference type="Proteomes" id="UP000261540"/>
    </source>
</evidence>
<dbReference type="Proteomes" id="UP000261540">
    <property type="component" value="Unplaced"/>
</dbReference>
<sequence length="136" mass="15783">MTGQYLGCSQPGTFPQRAAHVLADVSVCVTLRYPGPPQSSSDCESESEIECDVSNMEITEELRQYFTQTEQHRDPYLQANHDLHRRPGERRRVEMKKLYEEDAAKIQGMETAMQLTFHHKCDKKQPKYWPVTPLRL</sequence>
<dbReference type="PANTHER" id="PTHR16238:SF7">
    <property type="entry name" value="GEM-ASSOCIATED PROTEIN 8"/>
    <property type="match status" value="1"/>
</dbReference>
<reference evidence="1" key="2">
    <citation type="submission" date="2025-09" db="UniProtKB">
        <authorList>
            <consortium name="Ensembl"/>
        </authorList>
    </citation>
    <scope>IDENTIFICATION</scope>
</reference>
<reference evidence="1" key="1">
    <citation type="submission" date="2025-08" db="UniProtKB">
        <authorList>
            <consortium name="Ensembl"/>
        </authorList>
    </citation>
    <scope>IDENTIFICATION</scope>
</reference>
<dbReference type="Ensembl" id="ENSPKIT00000023858.1">
    <property type="protein sequence ID" value="ENSPKIP00000042045.1"/>
    <property type="gene ID" value="ENSPKIG00000018818.1"/>
</dbReference>
<dbReference type="GO" id="GO:0000387">
    <property type="term" value="P:spliceosomal snRNP assembly"/>
    <property type="evidence" value="ECO:0007669"/>
    <property type="project" value="InterPro"/>
</dbReference>
<accession>A0A3B3THC2</accession>
<evidence type="ECO:0000313" key="1">
    <source>
        <dbReference type="Ensembl" id="ENSPKIP00000042045.1"/>
    </source>
</evidence>